<sequence>MPGTQKLSRADKSMALHETFAAGHTAISTSTFYSVPEERPKRFVHANLLDVIDSSESDFSADEKSDQEVSGDNSDEGDAIQTEVEEAEEEVATSTDAPPVDRKPRNMKRRYTWVKKDFDIEAGSFENNFPLPPAEPLSALEYFDMFVSRSMLKAVVDESNKYYFQKHGTTLNLAVEELTSVLGMFFRMGLVNMQRKHFTMDQYEPAILAQTGIKKLKPNAVPSIFAHRPLPKERKPPRKRGNETVPAVSLDELETSVGRAPDAEPVGSLFSASSDNTATSIDRNPELVGSPFYWSAADDLLDATPEETPSSSAAQPPESPEMQDHTPSQPSTSQAVATRQLRPPEVRRPPDRYGDFV</sequence>
<evidence type="ECO:0000313" key="2">
    <source>
        <dbReference type="EMBL" id="KAH8033634.1"/>
    </source>
</evidence>
<dbReference type="AlphaFoldDB" id="A0A9J6EH54"/>
<feature type="compositionally biased region" description="Acidic residues" evidence="1">
    <location>
        <begin position="73"/>
        <end position="91"/>
    </location>
</feature>
<accession>A0A9J6EH54</accession>
<dbReference type="Proteomes" id="UP000821866">
    <property type="component" value="Chromosome 2"/>
</dbReference>
<feature type="compositionally biased region" description="Polar residues" evidence="1">
    <location>
        <begin position="270"/>
        <end position="282"/>
    </location>
</feature>
<feature type="compositionally biased region" description="Low complexity" evidence="1">
    <location>
        <begin position="306"/>
        <end position="316"/>
    </location>
</feature>
<proteinExistence type="predicted"/>
<comment type="caution">
    <text evidence="2">The sequence shown here is derived from an EMBL/GenBank/DDBJ whole genome shotgun (WGS) entry which is preliminary data.</text>
</comment>
<name>A0A9J6EH54_RHIMP</name>
<evidence type="ECO:0000313" key="3">
    <source>
        <dbReference type="Proteomes" id="UP000821866"/>
    </source>
</evidence>
<dbReference type="VEuPathDB" id="VectorBase:LOC119187648"/>
<evidence type="ECO:0008006" key="4">
    <source>
        <dbReference type="Google" id="ProtNLM"/>
    </source>
</evidence>
<reference evidence="2" key="2">
    <citation type="submission" date="2021-09" db="EMBL/GenBank/DDBJ databases">
        <authorList>
            <person name="Jia N."/>
            <person name="Wang J."/>
            <person name="Shi W."/>
            <person name="Du L."/>
            <person name="Sun Y."/>
            <person name="Zhan W."/>
            <person name="Jiang J."/>
            <person name="Wang Q."/>
            <person name="Zhang B."/>
            <person name="Ji P."/>
            <person name="Sakyi L.B."/>
            <person name="Cui X."/>
            <person name="Yuan T."/>
            <person name="Jiang B."/>
            <person name="Yang W."/>
            <person name="Lam T.T.-Y."/>
            <person name="Chang Q."/>
            <person name="Ding S."/>
            <person name="Wang X."/>
            <person name="Zhu J."/>
            <person name="Ruan X."/>
            <person name="Zhao L."/>
            <person name="Wei J."/>
            <person name="Que T."/>
            <person name="Du C."/>
            <person name="Cheng J."/>
            <person name="Dai P."/>
            <person name="Han X."/>
            <person name="Huang E."/>
            <person name="Gao Y."/>
            <person name="Liu J."/>
            <person name="Shao H."/>
            <person name="Ye R."/>
            <person name="Li L."/>
            <person name="Wei W."/>
            <person name="Wang X."/>
            <person name="Wang C."/>
            <person name="Huo Q."/>
            <person name="Li W."/>
            <person name="Guo W."/>
            <person name="Chen H."/>
            <person name="Chen S."/>
            <person name="Zhou L."/>
            <person name="Zhou L."/>
            <person name="Ni X."/>
            <person name="Tian J."/>
            <person name="Zhou Y."/>
            <person name="Sheng Y."/>
            <person name="Liu T."/>
            <person name="Pan Y."/>
            <person name="Xia L."/>
            <person name="Li J."/>
            <person name="Zhao F."/>
            <person name="Cao W."/>
        </authorList>
    </citation>
    <scope>NUCLEOTIDE SEQUENCE</scope>
    <source>
        <strain evidence="2">Rmic-2018</strain>
        <tissue evidence="2">Larvae</tissue>
    </source>
</reference>
<dbReference type="PANTHER" id="PTHR46599">
    <property type="entry name" value="PIGGYBAC TRANSPOSABLE ELEMENT-DERIVED PROTEIN 4"/>
    <property type="match status" value="1"/>
</dbReference>
<feature type="compositionally biased region" description="Basic and acidic residues" evidence="1">
    <location>
        <begin position="342"/>
        <end position="357"/>
    </location>
</feature>
<feature type="compositionally biased region" description="Polar residues" evidence="1">
    <location>
        <begin position="325"/>
        <end position="337"/>
    </location>
</feature>
<reference evidence="2" key="1">
    <citation type="journal article" date="2020" name="Cell">
        <title>Large-Scale Comparative Analyses of Tick Genomes Elucidate Their Genetic Diversity and Vector Capacities.</title>
        <authorList>
            <consortium name="Tick Genome and Microbiome Consortium (TIGMIC)"/>
            <person name="Jia N."/>
            <person name="Wang J."/>
            <person name="Shi W."/>
            <person name="Du L."/>
            <person name="Sun Y."/>
            <person name="Zhan W."/>
            <person name="Jiang J.F."/>
            <person name="Wang Q."/>
            <person name="Zhang B."/>
            <person name="Ji P."/>
            <person name="Bell-Sakyi L."/>
            <person name="Cui X.M."/>
            <person name="Yuan T.T."/>
            <person name="Jiang B.G."/>
            <person name="Yang W.F."/>
            <person name="Lam T.T."/>
            <person name="Chang Q.C."/>
            <person name="Ding S.J."/>
            <person name="Wang X.J."/>
            <person name="Zhu J.G."/>
            <person name="Ruan X.D."/>
            <person name="Zhao L."/>
            <person name="Wei J.T."/>
            <person name="Ye R.Z."/>
            <person name="Que T.C."/>
            <person name="Du C.H."/>
            <person name="Zhou Y.H."/>
            <person name="Cheng J.X."/>
            <person name="Dai P.F."/>
            <person name="Guo W.B."/>
            <person name="Han X.H."/>
            <person name="Huang E.J."/>
            <person name="Li L.F."/>
            <person name="Wei W."/>
            <person name="Gao Y.C."/>
            <person name="Liu J.Z."/>
            <person name="Shao H.Z."/>
            <person name="Wang X."/>
            <person name="Wang C.C."/>
            <person name="Yang T.C."/>
            <person name="Huo Q.B."/>
            <person name="Li W."/>
            <person name="Chen H.Y."/>
            <person name="Chen S.E."/>
            <person name="Zhou L.G."/>
            <person name="Ni X.B."/>
            <person name="Tian J.H."/>
            <person name="Sheng Y."/>
            <person name="Liu T."/>
            <person name="Pan Y.S."/>
            <person name="Xia L.Y."/>
            <person name="Li J."/>
            <person name="Zhao F."/>
            <person name="Cao W.C."/>
        </authorList>
    </citation>
    <scope>NUCLEOTIDE SEQUENCE</scope>
    <source>
        <strain evidence="2">Rmic-2018</strain>
    </source>
</reference>
<dbReference type="EMBL" id="JABSTU010000004">
    <property type="protein sequence ID" value="KAH8033634.1"/>
    <property type="molecule type" value="Genomic_DNA"/>
</dbReference>
<keyword evidence="3" id="KW-1185">Reference proteome</keyword>
<gene>
    <name evidence="2" type="ORF">HPB51_014915</name>
</gene>
<organism evidence="2 3">
    <name type="scientific">Rhipicephalus microplus</name>
    <name type="common">Cattle tick</name>
    <name type="synonym">Boophilus microplus</name>
    <dbReference type="NCBI Taxonomy" id="6941"/>
    <lineage>
        <taxon>Eukaryota</taxon>
        <taxon>Metazoa</taxon>
        <taxon>Ecdysozoa</taxon>
        <taxon>Arthropoda</taxon>
        <taxon>Chelicerata</taxon>
        <taxon>Arachnida</taxon>
        <taxon>Acari</taxon>
        <taxon>Parasitiformes</taxon>
        <taxon>Ixodida</taxon>
        <taxon>Ixodoidea</taxon>
        <taxon>Ixodidae</taxon>
        <taxon>Rhipicephalinae</taxon>
        <taxon>Rhipicephalus</taxon>
        <taxon>Boophilus</taxon>
    </lineage>
</organism>
<feature type="region of interest" description="Disordered" evidence="1">
    <location>
        <begin position="55"/>
        <end position="104"/>
    </location>
</feature>
<protein>
    <recommendedName>
        <fullName evidence="4">PiggyBac transposable element-derived protein domain-containing protein</fullName>
    </recommendedName>
</protein>
<feature type="region of interest" description="Disordered" evidence="1">
    <location>
        <begin position="224"/>
        <end position="357"/>
    </location>
</feature>
<dbReference type="VEuPathDB" id="VectorBase:LOC119163115"/>
<dbReference type="PANTHER" id="PTHR46599:SF3">
    <property type="entry name" value="PIGGYBAC TRANSPOSABLE ELEMENT-DERIVED PROTEIN 4"/>
    <property type="match status" value="1"/>
</dbReference>
<evidence type="ECO:0000256" key="1">
    <source>
        <dbReference type="SAM" id="MobiDB-lite"/>
    </source>
</evidence>